<proteinExistence type="predicted"/>
<feature type="transmembrane region" description="Helical" evidence="1">
    <location>
        <begin position="410"/>
        <end position="429"/>
    </location>
</feature>
<dbReference type="InterPro" id="IPR010559">
    <property type="entry name" value="Sig_transdc_His_kin_internal"/>
</dbReference>
<dbReference type="PANTHER" id="PTHR34220:SF7">
    <property type="entry name" value="SENSOR HISTIDINE KINASE YPDA"/>
    <property type="match status" value="1"/>
</dbReference>
<evidence type="ECO:0000259" key="2">
    <source>
        <dbReference type="Pfam" id="PF06580"/>
    </source>
</evidence>
<evidence type="ECO:0000313" key="4">
    <source>
        <dbReference type="EMBL" id="MEB3346237.1"/>
    </source>
</evidence>
<feature type="transmembrane region" description="Helical" evidence="1">
    <location>
        <begin position="384"/>
        <end position="404"/>
    </location>
</feature>
<feature type="transmembrane region" description="Helical" evidence="1">
    <location>
        <begin position="86"/>
        <end position="110"/>
    </location>
</feature>
<organism evidence="4 5">
    <name type="scientific">Aquimarina gracilis</name>
    <dbReference type="NCBI Taxonomy" id="874422"/>
    <lineage>
        <taxon>Bacteria</taxon>
        <taxon>Pseudomonadati</taxon>
        <taxon>Bacteroidota</taxon>
        <taxon>Flavobacteriia</taxon>
        <taxon>Flavobacteriales</taxon>
        <taxon>Flavobacteriaceae</taxon>
        <taxon>Aquimarina</taxon>
    </lineage>
</organism>
<dbReference type="EMBL" id="JAYKLX010000005">
    <property type="protein sequence ID" value="MEB3346237.1"/>
    <property type="molecule type" value="Genomic_DNA"/>
</dbReference>
<feature type="transmembrane region" description="Helical" evidence="1">
    <location>
        <begin position="47"/>
        <end position="65"/>
    </location>
</feature>
<protein>
    <submittedName>
        <fullName evidence="4">2TM domain-containing protein</fullName>
    </submittedName>
</protein>
<evidence type="ECO:0000256" key="1">
    <source>
        <dbReference type="SAM" id="Phobius"/>
    </source>
</evidence>
<dbReference type="RefSeq" id="WP_324180262.1">
    <property type="nucleotide sequence ID" value="NZ_BAABAW010000024.1"/>
</dbReference>
<name>A0ABU5ZWL2_9FLAO</name>
<dbReference type="Pfam" id="PF06580">
    <property type="entry name" value="His_kinase"/>
    <property type="match status" value="1"/>
</dbReference>
<gene>
    <name evidence="4" type="ORF">U6A24_12235</name>
</gene>
<keyword evidence="1" id="KW-0472">Membrane</keyword>
<dbReference type="PANTHER" id="PTHR34220">
    <property type="entry name" value="SENSOR HISTIDINE KINASE YPDA"/>
    <property type="match status" value="1"/>
</dbReference>
<feature type="transmembrane region" description="Helical" evidence="1">
    <location>
        <begin position="122"/>
        <end position="145"/>
    </location>
</feature>
<comment type="caution">
    <text evidence="4">The sequence shown here is derived from an EMBL/GenBank/DDBJ whole genome shotgun (WGS) entry which is preliminary data.</text>
</comment>
<reference evidence="4 5" key="1">
    <citation type="journal article" date="2013" name="Int. J. Syst. Evol. Microbiol.">
        <title>Aquimarina gracilis sp. nov., isolated from the gut microflora of a mussel, Mytilus coruscus, and emended description of Aquimarina spongiae.</title>
        <authorList>
            <person name="Park S.C."/>
            <person name="Choe H.N."/>
            <person name="Baik K.S."/>
            <person name="Seong C.N."/>
        </authorList>
    </citation>
    <scope>NUCLEOTIDE SEQUENCE [LARGE SCALE GENOMIC DNA]</scope>
    <source>
        <strain evidence="4 5">PSC32</strain>
    </source>
</reference>
<feature type="domain" description="Signal transduction histidine kinase internal region" evidence="2">
    <location>
        <begin position="165"/>
        <end position="243"/>
    </location>
</feature>
<dbReference type="Pfam" id="PF13239">
    <property type="entry name" value="2TM"/>
    <property type="match status" value="1"/>
</dbReference>
<accession>A0ABU5ZWL2</accession>
<sequence>MSHQNFIKGSILKIVRISFVIAIVIELAFLLFKIGKPIIWQKELENLLIHFMFAFPLTIVNGYFFDFVDKWYTWEKQPQKRLWFGAIGSIILTMITLAIVRVVLVVGIYGKPLDKFLQDETLGFYLTGFTITMIASLFFHAFYFYKELQKQKITEQKIIAGTASAKFAALKNQLDPHFLFNSLNVLTSLIEENPKMAQKFTTSLSKVYRYVLEQKDKELVTVDEELKFARTYMTLVQLRFEDSIVFDIPEKASNLEAKVVPLSLQILLENTVKHNVVMPERPLHIKIYEDNGFLIVENNLQPKEVIKPSSGVGLGNVKQRYALLTKREFAVYKTEKAFVAKLPILTKKITFADMEISQNIQSIEMAKSLKYERAKEQVKKMKEFYANLTSYCIVIPFLVFINYNTTGFDIPWVIFPTIGWGIGVVFHYMEAFDHHLIFGKSWETKKIKKYMEESKSNYHERL</sequence>
<dbReference type="InterPro" id="IPR025698">
    <property type="entry name" value="2TM_dom"/>
</dbReference>
<evidence type="ECO:0000259" key="3">
    <source>
        <dbReference type="Pfam" id="PF13239"/>
    </source>
</evidence>
<dbReference type="Proteomes" id="UP001327027">
    <property type="component" value="Unassembled WGS sequence"/>
</dbReference>
<feature type="transmembrane region" description="Helical" evidence="1">
    <location>
        <begin position="12"/>
        <end position="35"/>
    </location>
</feature>
<keyword evidence="5" id="KW-1185">Reference proteome</keyword>
<evidence type="ECO:0000313" key="5">
    <source>
        <dbReference type="Proteomes" id="UP001327027"/>
    </source>
</evidence>
<dbReference type="InterPro" id="IPR050640">
    <property type="entry name" value="Bact_2-comp_sensor_kinase"/>
</dbReference>
<keyword evidence="1" id="KW-1133">Transmembrane helix</keyword>
<keyword evidence="1" id="KW-0812">Transmembrane</keyword>
<feature type="domain" description="2TM" evidence="3">
    <location>
        <begin position="372"/>
        <end position="452"/>
    </location>
</feature>